<dbReference type="GO" id="GO:0008076">
    <property type="term" value="C:voltage-gated potassium channel complex"/>
    <property type="evidence" value="ECO:0007669"/>
    <property type="project" value="InterPro"/>
</dbReference>
<dbReference type="RefSeq" id="WP_011997769.1">
    <property type="nucleotide sequence ID" value="NC_009767.1"/>
</dbReference>
<dbReference type="STRING" id="383372.Rcas_0231"/>
<dbReference type="AlphaFoldDB" id="A7NFY0"/>
<keyword evidence="9" id="KW-0406">Ion transport</keyword>
<dbReference type="EMBL" id="CP000804">
    <property type="protein sequence ID" value="ABU56364.1"/>
    <property type="molecule type" value="Genomic_DNA"/>
</dbReference>
<sequence length="143" mass="16461">MNRAQSRIWELVEVSYDSDSHSPVLDWYDTGMMALILLNVLAVVIASVEEIGGRFAGFFSAFEVFSVAAFTVKYIVKLWACTADARYAHPVLGRVKYALTPMVIIDPLAFLPFYLWFFAIDLRFLRALRLFRLLRVLKLGRYQ</sequence>
<evidence type="ECO:0000256" key="10">
    <source>
        <dbReference type="ARBA" id="ARBA00023136"/>
    </source>
</evidence>
<dbReference type="InterPro" id="IPR005821">
    <property type="entry name" value="Ion_trans_dom"/>
</dbReference>
<evidence type="ECO:0000313" key="14">
    <source>
        <dbReference type="EMBL" id="ABU56364.1"/>
    </source>
</evidence>
<evidence type="ECO:0000256" key="3">
    <source>
        <dbReference type="ARBA" id="ARBA00022538"/>
    </source>
</evidence>
<protein>
    <submittedName>
        <fullName evidence="14">Cation channel family protein</fullName>
    </submittedName>
</protein>
<feature type="transmembrane region" description="Helical" evidence="12">
    <location>
        <begin position="55"/>
        <end position="76"/>
    </location>
</feature>
<feature type="transmembrane region" description="Helical" evidence="12">
    <location>
        <begin position="27"/>
        <end position="48"/>
    </location>
</feature>
<feature type="domain" description="Ion transport" evidence="13">
    <location>
        <begin position="27"/>
        <end position="141"/>
    </location>
</feature>
<keyword evidence="4 12" id="KW-0812">Transmembrane</keyword>
<keyword evidence="10 12" id="KW-0472">Membrane</keyword>
<keyword evidence="2" id="KW-0813">Transport</keyword>
<keyword evidence="5" id="KW-0631">Potassium channel</keyword>
<keyword evidence="11" id="KW-0407">Ion channel</keyword>
<organism evidence="14 15">
    <name type="scientific">Roseiflexus castenholzii (strain DSM 13941 / HLO8)</name>
    <dbReference type="NCBI Taxonomy" id="383372"/>
    <lineage>
        <taxon>Bacteria</taxon>
        <taxon>Bacillati</taxon>
        <taxon>Chloroflexota</taxon>
        <taxon>Chloroflexia</taxon>
        <taxon>Chloroflexales</taxon>
        <taxon>Roseiflexineae</taxon>
        <taxon>Roseiflexaceae</taxon>
        <taxon>Roseiflexus</taxon>
    </lineage>
</organism>
<dbReference type="KEGG" id="rca:Rcas_0231"/>
<evidence type="ECO:0000256" key="5">
    <source>
        <dbReference type="ARBA" id="ARBA00022826"/>
    </source>
</evidence>
<evidence type="ECO:0000313" key="15">
    <source>
        <dbReference type="Proteomes" id="UP000000263"/>
    </source>
</evidence>
<keyword evidence="6" id="KW-0851">Voltage-gated channel</keyword>
<evidence type="ECO:0000256" key="9">
    <source>
        <dbReference type="ARBA" id="ARBA00023065"/>
    </source>
</evidence>
<dbReference type="InterPro" id="IPR028325">
    <property type="entry name" value="VG_K_chnl"/>
</dbReference>
<comment type="subcellular location">
    <subcellularLocation>
        <location evidence="1">Membrane</location>
        <topology evidence="1">Multi-pass membrane protein</topology>
    </subcellularLocation>
</comment>
<keyword evidence="15" id="KW-1185">Reference proteome</keyword>
<gene>
    <name evidence="14" type="ordered locus">Rcas_0231</name>
</gene>
<dbReference type="Pfam" id="PF00520">
    <property type="entry name" value="Ion_trans"/>
    <property type="match status" value="1"/>
</dbReference>
<dbReference type="Gene3D" id="1.20.120.350">
    <property type="entry name" value="Voltage-gated potassium channels. Chain C"/>
    <property type="match status" value="1"/>
</dbReference>
<evidence type="ECO:0000256" key="2">
    <source>
        <dbReference type="ARBA" id="ARBA00022448"/>
    </source>
</evidence>
<dbReference type="SUPFAM" id="SSF81324">
    <property type="entry name" value="Voltage-gated potassium channels"/>
    <property type="match status" value="1"/>
</dbReference>
<dbReference type="PANTHER" id="PTHR11537">
    <property type="entry name" value="VOLTAGE-GATED POTASSIUM CHANNEL"/>
    <property type="match status" value="1"/>
</dbReference>
<evidence type="ECO:0000256" key="4">
    <source>
        <dbReference type="ARBA" id="ARBA00022692"/>
    </source>
</evidence>
<dbReference type="OrthoDB" id="9785285at2"/>
<name>A7NFY0_ROSCS</name>
<keyword evidence="8 12" id="KW-1133">Transmembrane helix</keyword>
<dbReference type="HOGENOM" id="CLU_1804734_0_0_0"/>
<keyword evidence="3" id="KW-0633">Potassium transport</keyword>
<dbReference type="eggNOG" id="COG0664">
    <property type="taxonomic scope" value="Bacteria"/>
</dbReference>
<keyword evidence="7" id="KW-0630">Potassium</keyword>
<evidence type="ECO:0000256" key="8">
    <source>
        <dbReference type="ARBA" id="ARBA00022989"/>
    </source>
</evidence>
<evidence type="ECO:0000256" key="6">
    <source>
        <dbReference type="ARBA" id="ARBA00022882"/>
    </source>
</evidence>
<dbReference type="GO" id="GO:0005249">
    <property type="term" value="F:voltage-gated potassium channel activity"/>
    <property type="evidence" value="ECO:0007669"/>
    <property type="project" value="InterPro"/>
</dbReference>
<reference evidence="14 15" key="1">
    <citation type="submission" date="2007-08" db="EMBL/GenBank/DDBJ databases">
        <title>Complete sequence of Roseiflexus castenholzii DSM 13941.</title>
        <authorList>
            <consortium name="US DOE Joint Genome Institute"/>
            <person name="Copeland A."/>
            <person name="Lucas S."/>
            <person name="Lapidus A."/>
            <person name="Barry K."/>
            <person name="Glavina del Rio T."/>
            <person name="Dalin E."/>
            <person name="Tice H."/>
            <person name="Pitluck S."/>
            <person name="Thompson L.S."/>
            <person name="Brettin T."/>
            <person name="Bruce D."/>
            <person name="Detter J.C."/>
            <person name="Han C."/>
            <person name="Tapia R."/>
            <person name="Schmutz J."/>
            <person name="Larimer F."/>
            <person name="Land M."/>
            <person name="Hauser L."/>
            <person name="Kyrpides N."/>
            <person name="Mikhailova N."/>
            <person name="Bryant D.A."/>
            <person name="Hanada S."/>
            <person name="Tsukatani Y."/>
            <person name="Richardson P."/>
        </authorList>
    </citation>
    <scope>NUCLEOTIDE SEQUENCE [LARGE SCALE GENOMIC DNA]</scope>
    <source>
        <strain evidence="15">DSM 13941 / HLO8</strain>
    </source>
</reference>
<proteinExistence type="predicted"/>
<evidence type="ECO:0000256" key="12">
    <source>
        <dbReference type="SAM" id="Phobius"/>
    </source>
</evidence>
<evidence type="ECO:0000259" key="13">
    <source>
        <dbReference type="Pfam" id="PF00520"/>
    </source>
</evidence>
<dbReference type="GO" id="GO:0001508">
    <property type="term" value="P:action potential"/>
    <property type="evidence" value="ECO:0007669"/>
    <property type="project" value="TreeGrafter"/>
</dbReference>
<accession>A7NFY0</accession>
<dbReference type="PANTHER" id="PTHR11537:SF254">
    <property type="entry name" value="POTASSIUM VOLTAGE-GATED CHANNEL PROTEIN SHAB"/>
    <property type="match status" value="1"/>
</dbReference>
<evidence type="ECO:0000256" key="11">
    <source>
        <dbReference type="ARBA" id="ARBA00023303"/>
    </source>
</evidence>
<evidence type="ECO:0000256" key="7">
    <source>
        <dbReference type="ARBA" id="ARBA00022958"/>
    </source>
</evidence>
<evidence type="ECO:0000256" key="1">
    <source>
        <dbReference type="ARBA" id="ARBA00004141"/>
    </source>
</evidence>
<dbReference type="Proteomes" id="UP000000263">
    <property type="component" value="Chromosome"/>
</dbReference>
<feature type="transmembrane region" description="Helical" evidence="12">
    <location>
        <begin position="96"/>
        <end position="119"/>
    </location>
</feature>
<dbReference type="InterPro" id="IPR027359">
    <property type="entry name" value="Volt_channel_dom_sf"/>
</dbReference>